<feature type="transmembrane region" description="Helical" evidence="1">
    <location>
        <begin position="123"/>
        <end position="150"/>
    </location>
</feature>
<evidence type="ECO:0000313" key="3">
    <source>
        <dbReference type="Proteomes" id="UP000249829"/>
    </source>
</evidence>
<dbReference type="AlphaFoldDB" id="A0A2V5HNI4"/>
<keyword evidence="1" id="KW-0472">Membrane</keyword>
<gene>
    <name evidence="2" type="ORF">BO99DRAFT_54703</name>
</gene>
<feature type="transmembrane region" description="Helical" evidence="1">
    <location>
        <begin position="96"/>
        <end position="111"/>
    </location>
</feature>
<dbReference type="EMBL" id="KZ825240">
    <property type="protein sequence ID" value="PYI13517.1"/>
    <property type="molecule type" value="Genomic_DNA"/>
</dbReference>
<dbReference type="Proteomes" id="UP000249829">
    <property type="component" value="Unassembled WGS sequence"/>
</dbReference>
<keyword evidence="1" id="KW-1133">Transmembrane helix</keyword>
<accession>A0A2V5HNI4</accession>
<protein>
    <submittedName>
        <fullName evidence="2">Uncharacterized protein</fullName>
    </submittedName>
</protein>
<organism evidence="2 3">
    <name type="scientific">Aspergillus violaceofuscus (strain CBS 115571)</name>
    <dbReference type="NCBI Taxonomy" id="1450538"/>
    <lineage>
        <taxon>Eukaryota</taxon>
        <taxon>Fungi</taxon>
        <taxon>Dikarya</taxon>
        <taxon>Ascomycota</taxon>
        <taxon>Pezizomycotina</taxon>
        <taxon>Eurotiomycetes</taxon>
        <taxon>Eurotiomycetidae</taxon>
        <taxon>Eurotiales</taxon>
        <taxon>Aspergillaceae</taxon>
        <taxon>Aspergillus</taxon>
    </lineage>
</organism>
<evidence type="ECO:0000313" key="2">
    <source>
        <dbReference type="EMBL" id="PYI13517.1"/>
    </source>
</evidence>
<evidence type="ECO:0000256" key="1">
    <source>
        <dbReference type="SAM" id="Phobius"/>
    </source>
</evidence>
<feature type="transmembrane region" description="Helical" evidence="1">
    <location>
        <begin position="57"/>
        <end position="76"/>
    </location>
</feature>
<keyword evidence="3" id="KW-1185">Reference proteome</keyword>
<proteinExistence type="predicted"/>
<name>A0A2V5HNI4_ASPV1</name>
<sequence>MGEWGKWVWMDVYHQGMTTVLMVADDDAVRCFPPISLSVSVTVSLCCCCCCSSIDDVRIGLFFFFLLQLISCYLLCLTKKKNPWRCAYGALDRIRLYILIFIGIVSFPSSSSSSSSSAFSSCYSVFCLFLFDIIETVSAHSPLSPFVLLLSQAARRLEFRFQVLKLLWTRFFCRLLCCLPSAQP</sequence>
<keyword evidence="1" id="KW-0812">Transmembrane</keyword>
<reference evidence="2 3" key="1">
    <citation type="submission" date="2018-02" db="EMBL/GenBank/DDBJ databases">
        <title>The genomes of Aspergillus section Nigri reveals drivers in fungal speciation.</title>
        <authorList>
            <consortium name="DOE Joint Genome Institute"/>
            <person name="Vesth T.C."/>
            <person name="Nybo J."/>
            <person name="Theobald S."/>
            <person name="Brandl J."/>
            <person name="Frisvad J.C."/>
            <person name="Nielsen K.F."/>
            <person name="Lyhne E.K."/>
            <person name="Kogle M.E."/>
            <person name="Kuo A."/>
            <person name="Riley R."/>
            <person name="Clum A."/>
            <person name="Nolan M."/>
            <person name="Lipzen A."/>
            <person name="Salamov A."/>
            <person name="Henrissat B."/>
            <person name="Wiebenga A."/>
            <person name="De vries R.P."/>
            <person name="Grigoriev I.V."/>
            <person name="Mortensen U.H."/>
            <person name="Andersen M.R."/>
            <person name="Baker S.E."/>
        </authorList>
    </citation>
    <scope>NUCLEOTIDE SEQUENCE [LARGE SCALE GENOMIC DNA]</scope>
    <source>
        <strain evidence="2 3">CBS 115571</strain>
    </source>
</reference>